<evidence type="ECO:0000313" key="1">
    <source>
        <dbReference type="EMBL" id="PIK36727.1"/>
    </source>
</evidence>
<dbReference type="EMBL" id="MRZV01001628">
    <property type="protein sequence ID" value="PIK36727.1"/>
    <property type="molecule type" value="Genomic_DNA"/>
</dbReference>
<proteinExistence type="predicted"/>
<accession>A0A2G8JLW2</accession>
<dbReference type="Pfam" id="PF00400">
    <property type="entry name" value="WD40"/>
    <property type="match status" value="1"/>
</dbReference>
<dbReference type="OrthoDB" id="63070at2759"/>
<reference evidence="1 2" key="1">
    <citation type="journal article" date="2017" name="PLoS Biol.">
        <title>The sea cucumber genome provides insights into morphological evolution and visceral regeneration.</title>
        <authorList>
            <person name="Zhang X."/>
            <person name="Sun L."/>
            <person name="Yuan J."/>
            <person name="Sun Y."/>
            <person name="Gao Y."/>
            <person name="Zhang L."/>
            <person name="Li S."/>
            <person name="Dai H."/>
            <person name="Hamel J.F."/>
            <person name="Liu C."/>
            <person name="Yu Y."/>
            <person name="Liu S."/>
            <person name="Lin W."/>
            <person name="Guo K."/>
            <person name="Jin S."/>
            <person name="Xu P."/>
            <person name="Storey K.B."/>
            <person name="Huan P."/>
            <person name="Zhang T."/>
            <person name="Zhou Y."/>
            <person name="Zhang J."/>
            <person name="Lin C."/>
            <person name="Li X."/>
            <person name="Xing L."/>
            <person name="Huo D."/>
            <person name="Sun M."/>
            <person name="Wang L."/>
            <person name="Mercier A."/>
            <person name="Li F."/>
            <person name="Yang H."/>
            <person name="Xiang J."/>
        </authorList>
    </citation>
    <scope>NUCLEOTIDE SEQUENCE [LARGE SCALE GENOMIC DNA]</scope>
    <source>
        <strain evidence="1">Shaxun</strain>
        <tissue evidence="1">Muscle</tissue>
    </source>
</reference>
<dbReference type="STRING" id="307972.A0A2G8JLW2"/>
<protein>
    <submittedName>
        <fullName evidence="1">Putative WD repeat and FYVE domain-containing protein 2 isoform X2</fullName>
    </submittedName>
</protein>
<dbReference type="InterPro" id="IPR042234">
    <property type="entry name" value="WDFY1/WDFY2"/>
</dbReference>
<dbReference type="InterPro" id="IPR015943">
    <property type="entry name" value="WD40/YVTN_repeat-like_dom_sf"/>
</dbReference>
<dbReference type="PANTHER" id="PTHR46189">
    <property type="entry name" value="LD41958P"/>
    <property type="match status" value="1"/>
</dbReference>
<dbReference type="InterPro" id="IPR036322">
    <property type="entry name" value="WD40_repeat_dom_sf"/>
</dbReference>
<sequence length="149" mass="17042">FDDESKHTFVGDYSGTITIIRVADNGHQLVTTLNGHSGSVRSLCWDKNKSFCSLEVLTNQSLSGISAVTKAQRLNCKDIQVKLKPCFFCNQSNQLLSSGEDSRLVVWNMENKRQETPEWQESDICQKCNEPFFWNFKEMWNAKTIGVRQ</sequence>
<dbReference type="Gene3D" id="2.130.10.10">
    <property type="entry name" value="YVTN repeat-like/Quinoprotein amine dehydrogenase"/>
    <property type="match status" value="1"/>
</dbReference>
<name>A0A2G8JLW2_STIJA</name>
<dbReference type="GO" id="GO:0005769">
    <property type="term" value="C:early endosome"/>
    <property type="evidence" value="ECO:0007669"/>
    <property type="project" value="TreeGrafter"/>
</dbReference>
<dbReference type="Proteomes" id="UP000230750">
    <property type="component" value="Unassembled WGS sequence"/>
</dbReference>
<feature type="non-terminal residue" evidence="1">
    <location>
        <position position="149"/>
    </location>
</feature>
<keyword evidence="2" id="KW-1185">Reference proteome</keyword>
<feature type="non-terminal residue" evidence="1">
    <location>
        <position position="1"/>
    </location>
</feature>
<comment type="caution">
    <text evidence="1">The sequence shown here is derived from an EMBL/GenBank/DDBJ whole genome shotgun (WGS) entry which is preliminary data.</text>
</comment>
<dbReference type="PANTHER" id="PTHR46189:SF1">
    <property type="entry name" value="LD41958P"/>
    <property type="match status" value="1"/>
</dbReference>
<evidence type="ECO:0000313" key="2">
    <source>
        <dbReference type="Proteomes" id="UP000230750"/>
    </source>
</evidence>
<dbReference type="SMART" id="SM00320">
    <property type="entry name" value="WD40"/>
    <property type="match status" value="1"/>
</dbReference>
<dbReference type="AlphaFoldDB" id="A0A2G8JLW2"/>
<dbReference type="SUPFAM" id="SSF50978">
    <property type="entry name" value="WD40 repeat-like"/>
    <property type="match status" value="1"/>
</dbReference>
<organism evidence="1 2">
    <name type="scientific">Stichopus japonicus</name>
    <name type="common">Sea cucumber</name>
    <dbReference type="NCBI Taxonomy" id="307972"/>
    <lineage>
        <taxon>Eukaryota</taxon>
        <taxon>Metazoa</taxon>
        <taxon>Echinodermata</taxon>
        <taxon>Eleutherozoa</taxon>
        <taxon>Echinozoa</taxon>
        <taxon>Holothuroidea</taxon>
        <taxon>Aspidochirotacea</taxon>
        <taxon>Aspidochirotida</taxon>
        <taxon>Stichopodidae</taxon>
        <taxon>Apostichopus</taxon>
    </lineage>
</organism>
<gene>
    <name evidence="1" type="ORF">BSL78_26445</name>
</gene>
<dbReference type="InterPro" id="IPR001680">
    <property type="entry name" value="WD40_rpt"/>
</dbReference>